<sequence>MQSPAVPARVWIDKQSPAIYQALKGVAQSVRTAAAAVDLDRAVMELVNVRVSQLNACPVCLDIHERAARAAGVTPQQLAVLPAWRRDPELYTDRQRAALILAESVTNLPDDAILEREYAAARQHLSDDQISVVIWAATTIGAFNRVSILSKHPVRVRKEN</sequence>
<dbReference type="EMBL" id="UGRY01000002">
    <property type="protein sequence ID" value="SUA73578.1"/>
    <property type="molecule type" value="Genomic_DNA"/>
</dbReference>
<evidence type="ECO:0000313" key="4">
    <source>
        <dbReference type="Proteomes" id="UP000255467"/>
    </source>
</evidence>
<dbReference type="RefSeq" id="WP_039817469.1">
    <property type="nucleotide sequence ID" value="NZ_CP041695.1"/>
</dbReference>
<dbReference type="Proteomes" id="UP000317039">
    <property type="component" value="Chromosome"/>
</dbReference>
<feature type="domain" description="Carboxymuconolactone decarboxylase-like" evidence="1">
    <location>
        <begin position="19"/>
        <end position="103"/>
    </location>
</feature>
<organism evidence="3 4">
    <name type="scientific">Nocardia otitidiscaviarum</name>
    <dbReference type="NCBI Taxonomy" id="1823"/>
    <lineage>
        <taxon>Bacteria</taxon>
        <taxon>Bacillati</taxon>
        <taxon>Actinomycetota</taxon>
        <taxon>Actinomycetes</taxon>
        <taxon>Mycobacteriales</taxon>
        <taxon>Nocardiaceae</taxon>
        <taxon>Nocardia</taxon>
    </lineage>
</organism>
<dbReference type="InterPro" id="IPR029032">
    <property type="entry name" value="AhpD-like"/>
</dbReference>
<dbReference type="InterPro" id="IPR003779">
    <property type="entry name" value="CMD-like"/>
</dbReference>
<dbReference type="NCBIfam" id="TIGR00778">
    <property type="entry name" value="ahpD_dom"/>
    <property type="match status" value="1"/>
</dbReference>
<evidence type="ECO:0000313" key="2">
    <source>
        <dbReference type="EMBL" id="QDP77438.1"/>
    </source>
</evidence>
<evidence type="ECO:0000313" key="3">
    <source>
        <dbReference type="EMBL" id="SUA73578.1"/>
    </source>
</evidence>
<dbReference type="EMBL" id="CP041695">
    <property type="protein sequence ID" value="QDP77438.1"/>
    <property type="molecule type" value="Genomic_DNA"/>
</dbReference>
<dbReference type="SUPFAM" id="SSF69118">
    <property type="entry name" value="AhpD-like"/>
    <property type="match status" value="1"/>
</dbReference>
<dbReference type="Pfam" id="PF02627">
    <property type="entry name" value="CMD"/>
    <property type="match status" value="1"/>
</dbReference>
<proteinExistence type="predicted"/>
<protein>
    <submittedName>
        <fullName evidence="3">Argininosuccinate synthase</fullName>
    </submittedName>
    <submittedName>
        <fullName evidence="2">Carboxymuconolactone decarboxylase family protein</fullName>
    </submittedName>
</protein>
<dbReference type="GO" id="GO:0051920">
    <property type="term" value="F:peroxiredoxin activity"/>
    <property type="evidence" value="ECO:0007669"/>
    <property type="project" value="InterPro"/>
</dbReference>
<keyword evidence="4" id="KW-1185">Reference proteome</keyword>
<accession>A0A378Y9R1</accession>
<evidence type="ECO:0000313" key="5">
    <source>
        <dbReference type="Proteomes" id="UP000317039"/>
    </source>
</evidence>
<dbReference type="Proteomes" id="UP000255467">
    <property type="component" value="Unassembled WGS sequence"/>
</dbReference>
<evidence type="ECO:0000259" key="1">
    <source>
        <dbReference type="Pfam" id="PF02627"/>
    </source>
</evidence>
<reference evidence="2 5" key="2">
    <citation type="submission" date="2019-07" db="EMBL/GenBank/DDBJ databases">
        <title>Complete Genome Sequence and Methylome Analysis of Nocardia otitidis-caviarum NEB252.</title>
        <authorList>
            <person name="Fomenkov A."/>
            <person name="Anton B.P."/>
            <person name="Vincze T."/>
            <person name="Roberts R.J."/>
        </authorList>
    </citation>
    <scope>NUCLEOTIDE SEQUENCE [LARGE SCALE GENOMIC DNA]</scope>
    <source>
        <strain evidence="2 5">NEB252</strain>
    </source>
</reference>
<dbReference type="STRING" id="1406858.GCA_000710895_00016"/>
<dbReference type="PANTHER" id="PTHR34846:SF10">
    <property type="entry name" value="CYTOPLASMIC PROTEIN"/>
    <property type="match status" value="1"/>
</dbReference>
<dbReference type="KEGG" id="nod:FOH10_00485"/>
<dbReference type="AlphaFoldDB" id="A0A378Y9R1"/>
<reference evidence="3 4" key="1">
    <citation type="submission" date="2018-06" db="EMBL/GenBank/DDBJ databases">
        <authorList>
            <consortium name="Pathogen Informatics"/>
            <person name="Doyle S."/>
        </authorList>
    </citation>
    <scope>NUCLEOTIDE SEQUENCE [LARGE SCALE GENOMIC DNA]</scope>
    <source>
        <strain evidence="3 4">NCTC1934</strain>
    </source>
</reference>
<dbReference type="InterPro" id="IPR004675">
    <property type="entry name" value="AhpD_core"/>
</dbReference>
<gene>
    <name evidence="2" type="ORF">FOH10_00485</name>
    <name evidence="3" type="ORF">NCTC1934_01020</name>
</gene>
<name>A0A378Y9R1_9NOCA</name>
<dbReference type="OrthoDB" id="9801997at2"/>
<dbReference type="Gene3D" id="1.20.1290.10">
    <property type="entry name" value="AhpD-like"/>
    <property type="match status" value="1"/>
</dbReference>
<dbReference type="GeneID" id="80330880"/>
<dbReference type="PANTHER" id="PTHR34846">
    <property type="entry name" value="4-CARBOXYMUCONOLACTONE DECARBOXYLASE FAMILY PROTEIN (AFU_ORTHOLOGUE AFUA_6G11590)"/>
    <property type="match status" value="1"/>
</dbReference>